<name>A0AAP0NLB6_9MAGN</name>
<dbReference type="AlphaFoldDB" id="A0AAP0NLB6"/>
<keyword evidence="2" id="KW-1185">Reference proteome</keyword>
<proteinExistence type="predicted"/>
<dbReference type="Proteomes" id="UP001419268">
    <property type="component" value="Unassembled WGS sequence"/>
</dbReference>
<comment type="caution">
    <text evidence="1">The sequence shown here is derived from an EMBL/GenBank/DDBJ whole genome shotgun (WGS) entry which is preliminary data.</text>
</comment>
<accession>A0AAP0NLB6</accession>
<protein>
    <submittedName>
        <fullName evidence="1">Uncharacterized protein</fullName>
    </submittedName>
</protein>
<dbReference type="EMBL" id="JBBNAG010000008">
    <property type="protein sequence ID" value="KAK9111892.1"/>
    <property type="molecule type" value="Genomic_DNA"/>
</dbReference>
<evidence type="ECO:0000313" key="2">
    <source>
        <dbReference type="Proteomes" id="UP001419268"/>
    </source>
</evidence>
<evidence type="ECO:0000313" key="1">
    <source>
        <dbReference type="EMBL" id="KAK9111892.1"/>
    </source>
</evidence>
<reference evidence="1 2" key="1">
    <citation type="submission" date="2024-01" db="EMBL/GenBank/DDBJ databases">
        <title>Genome assemblies of Stephania.</title>
        <authorList>
            <person name="Yang L."/>
        </authorList>
    </citation>
    <scope>NUCLEOTIDE SEQUENCE [LARGE SCALE GENOMIC DNA]</scope>
    <source>
        <strain evidence="1">JXDWG</strain>
        <tissue evidence="1">Leaf</tissue>
    </source>
</reference>
<gene>
    <name evidence="1" type="ORF">Scep_019411</name>
</gene>
<organism evidence="1 2">
    <name type="scientific">Stephania cephalantha</name>
    <dbReference type="NCBI Taxonomy" id="152367"/>
    <lineage>
        <taxon>Eukaryota</taxon>
        <taxon>Viridiplantae</taxon>
        <taxon>Streptophyta</taxon>
        <taxon>Embryophyta</taxon>
        <taxon>Tracheophyta</taxon>
        <taxon>Spermatophyta</taxon>
        <taxon>Magnoliopsida</taxon>
        <taxon>Ranunculales</taxon>
        <taxon>Menispermaceae</taxon>
        <taxon>Menispermoideae</taxon>
        <taxon>Cissampelideae</taxon>
        <taxon>Stephania</taxon>
    </lineage>
</organism>
<sequence>MEESESEEESESNDGTRFDNSGFGLFEKLVHVANAYVHGVIDNAADPNGKVQSTITIVVPPGNAGVANGEFEGERELEPLEGTKGNGATLELLKLPLLSSMEEPQLRLFHEVHMGSMDSTIGM</sequence>